<dbReference type="AlphaFoldDB" id="A0A9P3LMD9"/>
<accession>A0A9P3LMD9</accession>
<evidence type="ECO:0000313" key="2">
    <source>
        <dbReference type="EMBL" id="GJF00467.1"/>
    </source>
</evidence>
<organism evidence="2 3">
    <name type="scientific">Phanerochaete sordida</name>
    <dbReference type="NCBI Taxonomy" id="48140"/>
    <lineage>
        <taxon>Eukaryota</taxon>
        <taxon>Fungi</taxon>
        <taxon>Dikarya</taxon>
        <taxon>Basidiomycota</taxon>
        <taxon>Agaricomycotina</taxon>
        <taxon>Agaricomycetes</taxon>
        <taxon>Polyporales</taxon>
        <taxon>Phanerochaetaceae</taxon>
        <taxon>Phanerochaete</taxon>
    </lineage>
</organism>
<evidence type="ECO:0000256" key="1">
    <source>
        <dbReference type="SAM" id="MobiDB-lite"/>
    </source>
</evidence>
<feature type="compositionally biased region" description="Basic and acidic residues" evidence="1">
    <location>
        <begin position="66"/>
        <end position="77"/>
    </location>
</feature>
<proteinExistence type="predicted"/>
<gene>
    <name evidence="2" type="ORF">PsYK624_167550</name>
</gene>
<sequence length="344" mass="38476">MPGSKPPPSAGRKALYNLRSAHPKAGPQQALEEAAEPSGSGMYAGHEVTVGRGKEGIPLSEIDERESERKDKGKGRVADAYPDEFTTFHLRQGDDPTQRLIEMSQKLDPEARKAVANRIYATLGWEPAPEFRRGGYAEREETRREETPKRESSGTVASHAGLASVRQVSFEDADDDAFFDLPETCPSPQLGVFLTSRAHLPMTACTNAAVKDVNENAQKYKPIKFTNALGVEQKLLNLASLPSELEMTSEEWREAWENYLIVLQGIPGLEPKVVKMFKAHFEHLSRLTKLQNHLPAVLEFDSDTRRRFWTAARRITFTVGSSAYKARLTDFINERTHKMLLGLL</sequence>
<feature type="region of interest" description="Disordered" evidence="1">
    <location>
        <begin position="21"/>
        <end position="78"/>
    </location>
</feature>
<keyword evidence="3" id="KW-1185">Reference proteome</keyword>
<protein>
    <submittedName>
        <fullName evidence="2">Uncharacterized protein</fullName>
    </submittedName>
</protein>
<name>A0A9P3LMD9_9APHY</name>
<reference evidence="2 3" key="1">
    <citation type="submission" date="2021-08" db="EMBL/GenBank/DDBJ databases">
        <title>Draft Genome Sequence of Phanerochaete sordida strain YK-624.</title>
        <authorList>
            <person name="Mori T."/>
            <person name="Dohra H."/>
            <person name="Suzuki T."/>
            <person name="Kawagishi H."/>
            <person name="Hirai H."/>
        </authorList>
    </citation>
    <scope>NUCLEOTIDE SEQUENCE [LARGE SCALE GENOMIC DNA]</scope>
    <source>
        <strain evidence="2 3">YK-624</strain>
    </source>
</reference>
<evidence type="ECO:0000313" key="3">
    <source>
        <dbReference type="Proteomes" id="UP000703269"/>
    </source>
</evidence>
<comment type="caution">
    <text evidence="2">The sequence shown here is derived from an EMBL/GenBank/DDBJ whole genome shotgun (WGS) entry which is preliminary data.</text>
</comment>
<dbReference type="OrthoDB" id="2757691at2759"/>
<dbReference type="EMBL" id="BPQB01000157">
    <property type="protein sequence ID" value="GJF00467.1"/>
    <property type="molecule type" value="Genomic_DNA"/>
</dbReference>
<dbReference type="Proteomes" id="UP000703269">
    <property type="component" value="Unassembled WGS sequence"/>
</dbReference>
<feature type="region of interest" description="Disordered" evidence="1">
    <location>
        <begin position="132"/>
        <end position="158"/>
    </location>
</feature>
<feature type="compositionally biased region" description="Basic and acidic residues" evidence="1">
    <location>
        <begin position="132"/>
        <end position="152"/>
    </location>
</feature>